<dbReference type="RefSeq" id="WP_144279849.1">
    <property type="nucleotide sequence ID" value="NZ_CP041730.1"/>
</dbReference>
<dbReference type="Proteomes" id="UP000317550">
    <property type="component" value="Chromosome"/>
</dbReference>
<evidence type="ECO:0000313" key="2">
    <source>
        <dbReference type="EMBL" id="QDQ28466.1"/>
    </source>
</evidence>
<dbReference type="AlphaFoldDB" id="A0A516SJY4"/>
<gene>
    <name evidence="2" type="ORF">FNU76_20055</name>
</gene>
<dbReference type="KEGG" id="cari:FNU76_20055"/>
<protein>
    <submittedName>
        <fullName evidence="2">Uncharacterized protein</fullName>
    </submittedName>
</protein>
<reference evidence="3" key="1">
    <citation type="submission" date="2019-07" db="EMBL/GenBank/DDBJ databases">
        <title>Chitinimonas sp. nov., isolated from Ny-Alesund, arctica soil.</title>
        <authorList>
            <person name="Xu Q."/>
            <person name="Peng F."/>
        </authorList>
    </citation>
    <scope>NUCLEOTIDE SEQUENCE [LARGE SCALE GENOMIC DNA]</scope>
    <source>
        <strain evidence="3">R3-44</strain>
    </source>
</reference>
<proteinExistence type="predicted"/>
<dbReference type="EMBL" id="CP041730">
    <property type="protein sequence ID" value="QDQ28466.1"/>
    <property type="molecule type" value="Genomic_DNA"/>
</dbReference>
<sequence length="138" mass="15238">MSLKTKKQIDPSFTTSEKARIPQGGAYRRSMIVRLWKEIGTDRKIREAEGANVRRLTFGSVIVEVSALDRAEIQRNVKVGQAALARAKNTIVQAGVDLPEQEGVPLFHADPNRPGKLVRELDGKREIGSFVNGIFLVG</sequence>
<evidence type="ECO:0000313" key="3">
    <source>
        <dbReference type="Proteomes" id="UP000317550"/>
    </source>
</evidence>
<evidence type="ECO:0000256" key="1">
    <source>
        <dbReference type="SAM" id="MobiDB-lite"/>
    </source>
</evidence>
<organism evidence="2 3">
    <name type="scientific">Chitinimonas arctica</name>
    <dbReference type="NCBI Taxonomy" id="2594795"/>
    <lineage>
        <taxon>Bacteria</taxon>
        <taxon>Pseudomonadati</taxon>
        <taxon>Pseudomonadota</taxon>
        <taxon>Betaproteobacteria</taxon>
        <taxon>Neisseriales</taxon>
        <taxon>Chitinibacteraceae</taxon>
        <taxon>Chitinimonas</taxon>
    </lineage>
</organism>
<dbReference type="OrthoDB" id="8455269at2"/>
<feature type="region of interest" description="Disordered" evidence="1">
    <location>
        <begin position="1"/>
        <end position="21"/>
    </location>
</feature>
<name>A0A516SJY4_9NEIS</name>
<accession>A0A516SJY4</accession>
<keyword evidence="3" id="KW-1185">Reference proteome</keyword>